<dbReference type="Proteomes" id="UP000602905">
    <property type="component" value="Unassembled WGS sequence"/>
</dbReference>
<gene>
    <name evidence="4" type="ORF">RHS03_01527</name>
</gene>
<feature type="compositionally biased region" description="Polar residues" evidence="1">
    <location>
        <begin position="336"/>
        <end position="350"/>
    </location>
</feature>
<evidence type="ECO:0000256" key="3">
    <source>
        <dbReference type="SAM" id="SignalP"/>
    </source>
</evidence>
<feature type="compositionally biased region" description="Low complexity" evidence="1">
    <location>
        <begin position="381"/>
        <end position="396"/>
    </location>
</feature>
<accession>A0A8H7M016</accession>
<feature type="signal peptide" evidence="3">
    <location>
        <begin position="1"/>
        <end position="24"/>
    </location>
</feature>
<dbReference type="AlphaFoldDB" id="A0A8H7M016"/>
<dbReference type="OrthoDB" id="3261505at2759"/>
<reference evidence="4" key="1">
    <citation type="submission" date="2020-09" db="EMBL/GenBank/DDBJ databases">
        <title>Comparative genome analyses of four rice-infecting Rhizoctonia solani isolates reveal extensive enrichment of homogalacturonan modification genes.</title>
        <authorList>
            <person name="Lee D.-Y."/>
            <person name="Jeon J."/>
            <person name="Kim K.-T."/>
            <person name="Cheong K."/>
            <person name="Song H."/>
            <person name="Choi G."/>
            <person name="Ko J."/>
            <person name="Opiyo S.O."/>
            <person name="Zuo S."/>
            <person name="Madhav S."/>
            <person name="Lee Y.-H."/>
            <person name="Wang G.-L."/>
        </authorList>
    </citation>
    <scope>NUCLEOTIDE SEQUENCE</scope>
    <source>
        <strain evidence="4">AG1-IA WGL</strain>
    </source>
</reference>
<keyword evidence="2" id="KW-0812">Transmembrane</keyword>
<protein>
    <submittedName>
        <fullName evidence="4">Uncharacterized protein</fullName>
    </submittedName>
</protein>
<feature type="transmembrane region" description="Helical" evidence="2">
    <location>
        <begin position="270"/>
        <end position="290"/>
    </location>
</feature>
<feature type="chain" id="PRO_5034323805" evidence="3">
    <location>
        <begin position="25"/>
        <end position="479"/>
    </location>
</feature>
<feature type="compositionally biased region" description="Polar residues" evidence="1">
    <location>
        <begin position="411"/>
        <end position="428"/>
    </location>
</feature>
<keyword evidence="3" id="KW-0732">Signal</keyword>
<dbReference type="EMBL" id="JACYCD010000045">
    <property type="protein sequence ID" value="KAF8711872.1"/>
    <property type="molecule type" value="Genomic_DNA"/>
</dbReference>
<evidence type="ECO:0000256" key="1">
    <source>
        <dbReference type="SAM" id="MobiDB-lite"/>
    </source>
</evidence>
<feature type="region of interest" description="Disordered" evidence="1">
    <location>
        <begin position="326"/>
        <end position="479"/>
    </location>
</feature>
<evidence type="ECO:0000313" key="4">
    <source>
        <dbReference type="EMBL" id="KAF8711872.1"/>
    </source>
</evidence>
<feature type="region of interest" description="Disordered" evidence="1">
    <location>
        <begin position="164"/>
        <end position="236"/>
    </location>
</feature>
<evidence type="ECO:0000256" key="2">
    <source>
        <dbReference type="SAM" id="Phobius"/>
    </source>
</evidence>
<proteinExistence type="predicted"/>
<keyword evidence="2" id="KW-0472">Membrane</keyword>
<feature type="compositionally biased region" description="Low complexity" evidence="1">
    <location>
        <begin position="164"/>
        <end position="224"/>
    </location>
</feature>
<feature type="region of interest" description="Disordered" evidence="1">
    <location>
        <begin position="69"/>
        <end position="125"/>
    </location>
</feature>
<feature type="non-terminal residue" evidence="4">
    <location>
        <position position="1"/>
    </location>
</feature>
<comment type="caution">
    <text evidence="4">The sequence shown here is derived from an EMBL/GenBank/DDBJ whole genome shotgun (WGS) entry which is preliminary data.</text>
</comment>
<organism evidence="4 5">
    <name type="scientific">Rhizoctonia solani</name>
    <dbReference type="NCBI Taxonomy" id="456999"/>
    <lineage>
        <taxon>Eukaryota</taxon>
        <taxon>Fungi</taxon>
        <taxon>Dikarya</taxon>
        <taxon>Basidiomycota</taxon>
        <taxon>Agaricomycotina</taxon>
        <taxon>Agaricomycetes</taxon>
        <taxon>Cantharellales</taxon>
        <taxon>Ceratobasidiaceae</taxon>
        <taxon>Rhizoctonia</taxon>
    </lineage>
</organism>
<name>A0A8H7M016_9AGAM</name>
<feature type="compositionally biased region" description="Low complexity" evidence="1">
    <location>
        <begin position="463"/>
        <end position="479"/>
    </location>
</feature>
<evidence type="ECO:0000313" key="5">
    <source>
        <dbReference type="Proteomes" id="UP000602905"/>
    </source>
</evidence>
<sequence>MTRLNIPLFVALAASLLSAVPANGRDTLPHQRMIRKRGPPVAGPGAIGAAAVIGLRVRQVSDDLLPTASSASSSAAATPSTTTTAAAATTTTTSSSSTSAAPTTATTPTTTSSAVQTTSSSSSTSVGCVKGGLLGVIHCVTQAAQTTSTGGGLLDPLTSLLGLGSTSSTTSTTTTTSSTPTTTSTSSTTSAAPTPTTTAQQAPQTTQQAPAPQTTPTLNLGTPTTPTPSPNRGPVTTQVFVTTSLEPSAAAAASQSAKAQRTKTITKNTIIVLVVIAACIGGAMAIWTVIRKWKLSPSEKFDDRMQPIDWTPPTNGIAEDAIEEKTKHRRVGSGASHGSFTSGGVPQSDQGHGAKAGTYADSQRGHGYGPQDFPPPHDFTAGAAQPDAYGQYYGGQQYAGGPGYADLQRGPSVSESTHSHGASVSRGLSYSRGHAAYDSQSGAVPPMPNPYGGEYAYEDYAHPPAGQAQGQAQAPYRAF</sequence>
<keyword evidence="2" id="KW-1133">Transmembrane helix</keyword>